<proteinExistence type="evidence at transcript level"/>
<dbReference type="AlphaFoldDB" id="B4FJB6"/>
<protein>
    <submittedName>
        <fullName evidence="2">Uncharacterized protein</fullName>
    </submittedName>
</protein>
<name>B4FJB6_MAIZE</name>
<organism evidence="2">
    <name type="scientific">Zea mays</name>
    <name type="common">Maize</name>
    <dbReference type="NCBI Taxonomy" id="4577"/>
    <lineage>
        <taxon>Eukaryota</taxon>
        <taxon>Viridiplantae</taxon>
        <taxon>Streptophyta</taxon>
        <taxon>Embryophyta</taxon>
        <taxon>Tracheophyta</taxon>
        <taxon>Spermatophyta</taxon>
        <taxon>Magnoliopsida</taxon>
        <taxon>Liliopsida</taxon>
        <taxon>Poales</taxon>
        <taxon>Poaceae</taxon>
        <taxon>PACMAD clade</taxon>
        <taxon>Panicoideae</taxon>
        <taxon>Andropogonodae</taxon>
        <taxon>Andropogoneae</taxon>
        <taxon>Tripsacinae</taxon>
        <taxon>Zea</taxon>
    </lineage>
</organism>
<feature type="region of interest" description="Disordered" evidence="1">
    <location>
        <begin position="1"/>
        <end position="28"/>
    </location>
</feature>
<accession>B4FJB6</accession>
<evidence type="ECO:0000313" key="2">
    <source>
        <dbReference type="EMBL" id="ACF82209.1"/>
    </source>
</evidence>
<reference evidence="2" key="1">
    <citation type="journal article" date="2009" name="PLoS Genet.">
        <title>Sequencing, mapping, and analysis of 27,455 maize full-length cDNAs.</title>
        <authorList>
            <person name="Soderlund C."/>
            <person name="Descour A."/>
            <person name="Kudrna D."/>
            <person name="Bomhoff M."/>
            <person name="Boyd L."/>
            <person name="Currie J."/>
            <person name="Angelova A."/>
            <person name="Collura K."/>
            <person name="Wissotski M."/>
            <person name="Ashley E."/>
            <person name="Morrow D."/>
            <person name="Fernandes J."/>
            <person name="Walbot V."/>
            <person name="Yu Y."/>
        </authorList>
    </citation>
    <scope>NUCLEOTIDE SEQUENCE</scope>
    <source>
        <strain evidence="2">B73</strain>
    </source>
</reference>
<evidence type="ECO:0000256" key="1">
    <source>
        <dbReference type="SAM" id="MobiDB-lite"/>
    </source>
</evidence>
<feature type="compositionally biased region" description="Low complexity" evidence="1">
    <location>
        <begin position="81"/>
        <end position="110"/>
    </location>
</feature>
<dbReference type="EMBL" id="BT037204">
    <property type="protein sequence ID" value="ACF82209.1"/>
    <property type="molecule type" value="mRNA"/>
</dbReference>
<sequence>MWLRRAPATPTEPHLRRHTHAKADAATKDDAFAAAPSLIRSICSRPSRNDAITIGVFSSCCGGGGEGGGARRAIPASVFPRRSSGSATTERSSTGRGGSTASSDPSSFSSPRRQVAAQVRTKCMVEASSQAAWWTETPRQRPRPRKTVACTAASANAPSSPGGGNCGTRGRILSRSLRDLATRLSKSSGLFDSATTMVRASVPWV</sequence>
<feature type="region of interest" description="Disordered" evidence="1">
    <location>
        <begin position="69"/>
        <end position="115"/>
    </location>
</feature>